<dbReference type="CDD" id="cd21037">
    <property type="entry name" value="MLKL_NTD"/>
    <property type="match status" value="1"/>
</dbReference>
<reference evidence="1 2" key="1">
    <citation type="submission" date="2014-06" db="EMBL/GenBank/DDBJ databases">
        <title>Evolutionary Origins and Diversification of the Mycorrhizal Mutualists.</title>
        <authorList>
            <consortium name="DOE Joint Genome Institute"/>
            <consortium name="Mycorrhizal Genomics Consortium"/>
            <person name="Kohler A."/>
            <person name="Kuo A."/>
            <person name="Nagy L.G."/>
            <person name="Floudas D."/>
            <person name="Copeland A."/>
            <person name="Barry K.W."/>
            <person name="Cichocki N."/>
            <person name="Veneault-Fourrey C."/>
            <person name="LaButti K."/>
            <person name="Lindquist E.A."/>
            <person name="Lipzen A."/>
            <person name="Lundell T."/>
            <person name="Morin E."/>
            <person name="Murat C."/>
            <person name="Riley R."/>
            <person name="Ohm R."/>
            <person name="Sun H."/>
            <person name="Tunlid A."/>
            <person name="Henrissat B."/>
            <person name="Grigoriev I.V."/>
            <person name="Hibbett D.S."/>
            <person name="Martin F."/>
        </authorList>
    </citation>
    <scope>NUCLEOTIDE SEQUENCE [LARGE SCALE GENOMIC DNA]</scope>
    <source>
        <strain evidence="1 2">SS14</strain>
    </source>
</reference>
<accession>A0A0C9VVH7</accession>
<dbReference type="InterPro" id="IPR059179">
    <property type="entry name" value="MLKL-like_MCAfunc"/>
</dbReference>
<evidence type="ECO:0000313" key="1">
    <source>
        <dbReference type="EMBL" id="KIJ42296.1"/>
    </source>
</evidence>
<dbReference type="EMBL" id="KN837131">
    <property type="protein sequence ID" value="KIJ42296.1"/>
    <property type="molecule type" value="Genomic_DNA"/>
</dbReference>
<dbReference type="AlphaFoldDB" id="A0A0C9VVH7"/>
<dbReference type="Proteomes" id="UP000054279">
    <property type="component" value="Unassembled WGS sequence"/>
</dbReference>
<organism evidence="1 2">
    <name type="scientific">Sphaerobolus stellatus (strain SS14)</name>
    <dbReference type="NCBI Taxonomy" id="990650"/>
    <lineage>
        <taxon>Eukaryota</taxon>
        <taxon>Fungi</taxon>
        <taxon>Dikarya</taxon>
        <taxon>Basidiomycota</taxon>
        <taxon>Agaricomycotina</taxon>
        <taxon>Agaricomycetes</taxon>
        <taxon>Phallomycetidae</taxon>
        <taxon>Geastrales</taxon>
        <taxon>Sphaerobolaceae</taxon>
        <taxon>Sphaerobolus</taxon>
    </lineage>
</organism>
<proteinExistence type="predicted"/>
<gene>
    <name evidence="1" type="ORF">M422DRAFT_254704</name>
</gene>
<evidence type="ECO:0000313" key="2">
    <source>
        <dbReference type="Proteomes" id="UP000054279"/>
    </source>
</evidence>
<sequence length="872" mass="100286">MLIVRRVLRRKKPNTDSDGEWISHAMKAAKITADAAKMVPVAGPFIEGGANIFCVILEPLQQMKDNKEDFRELIQVLTIFLETLQQAVSAVPQSQPSEDFQRICSDFKSLMDRLLKDHTQFVATSQSRPIKQYLRSGQIKGMISKYQKDANALKEKLTAYCLVSTHLQVQLLVGAVASTGASPGRAVDEDVSVFEDFHEFKRGDIKFQREIKHNHIWSSHRAVPAHPFKEHHASALVYGVSYRTTVRVFEGDESKEHLKALLRYLAPLRHDNIVQIMGFCKSQFMPAVIFYEDLQPPPVKVVNSYGLLDLTWNTIEDLMMRYRMTRDIQDGVRHIQAKLPSFLKTEEIQYLGTDLNIDIGYTEPGKAQLGIYFGRNNRVKISILLLDTGPDRFTASNYPSSDVIPDESRLQVLQTLLESRVARSPAETTSLLQNFYSVIPVPYGHFPLDSDKVLLGGVYARYLPCPTCQRCSVPYHFTSSSKKRKLIADFASNDYNVNDWQLSITSSEVWSSLKRSDKGIRLSFTESHTTEKMTLVQCCYVVNPRERDTVLWNSFLAEICHFKSRFDAICSSSKCTLLDVNLLYAIRWCIELEVENTPGTWPVNELYLFVNNAIISDYGNCQAPEIYWSQCPQGTTHLTTLELRPFGIHNLPKLTCKASAISFSFERHSIKLLQNFYESCGLDPFSDEVTRATGCILPHHFNLGDTKKRRRQSFTGYPRLHEYPKENTFSIHDVILDDTPSYHYLGNYYDRLICPLIFKSHLQNVLRLWESNARLGIRPSRYWAFLAAAEVLPESLHWYDLRTTGHDFTYREVNIDPRYAKLPSRAQEFWSMSVHLGISVEEYLWRWEDYLASEDAHPDLWWMIFPESFDTD</sequence>
<dbReference type="HOGENOM" id="CLU_012055_1_0_1"/>
<name>A0A0C9VVH7_SPHS4</name>
<evidence type="ECO:0008006" key="3">
    <source>
        <dbReference type="Google" id="ProtNLM"/>
    </source>
</evidence>
<keyword evidence="2" id="KW-1185">Reference proteome</keyword>
<protein>
    <recommendedName>
        <fullName evidence="3">Protein kinase domain-containing protein</fullName>
    </recommendedName>
</protein>